<sequence length="88" mass="9883">MADKGKSNYESQLGGLANKLKSTQVNTPLQEVLPVAGAKKIKEEKPEEAQLNVWIPKDLFKKLKRRGLDADMTLKEITIKALENYLSK</sequence>
<protein>
    <recommendedName>
        <fullName evidence="3">CopG family transcriptional regulator</fullName>
    </recommendedName>
</protein>
<dbReference type="EMBL" id="JBHSYQ010000007">
    <property type="protein sequence ID" value="MFC6998790.1"/>
    <property type="molecule type" value="Genomic_DNA"/>
</dbReference>
<dbReference type="Proteomes" id="UP001596405">
    <property type="component" value="Unassembled WGS sequence"/>
</dbReference>
<dbReference type="InterPro" id="IPR013321">
    <property type="entry name" value="Arc_rbn_hlx_hlx"/>
</dbReference>
<proteinExistence type="predicted"/>
<comment type="caution">
    <text evidence="1">The sequence shown here is derived from an EMBL/GenBank/DDBJ whole genome shotgun (WGS) entry which is preliminary data.</text>
</comment>
<accession>A0ABW2DP31</accession>
<reference evidence="2" key="1">
    <citation type="journal article" date="2019" name="Int. J. Syst. Evol. Microbiol.">
        <title>The Global Catalogue of Microorganisms (GCM) 10K type strain sequencing project: providing services to taxonomists for standard genome sequencing and annotation.</title>
        <authorList>
            <consortium name="The Broad Institute Genomics Platform"/>
            <consortium name="The Broad Institute Genome Sequencing Center for Infectious Disease"/>
            <person name="Wu L."/>
            <person name="Ma J."/>
        </authorList>
    </citation>
    <scope>NUCLEOTIDE SEQUENCE [LARGE SCALE GENOMIC DNA]</scope>
    <source>
        <strain evidence="2">CGMCC 4.7393</strain>
    </source>
</reference>
<evidence type="ECO:0000313" key="1">
    <source>
        <dbReference type="EMBL" id="MFC6998790.1"/>
    </source>
</evidence>
<keyword evidence="2" id="KW-1185">Reference proteome</keyword>
<organism evidence="1 2">
    <name type="scientific">Rufibacter roseus</name>
    <dbReference type="NCBI Taxonomy" id="1567108"/>
    <lineage>
        <taxon>Bacteria</taxon>
        <taxon>Pseudomonadati</taxon>
        <taxon>Bacteroidota</taxon>
        <taxon>Cytophagia</taxon>
        <taxon>Cytophagales</taxon>
        <taxon>Hymenobacteraceae</taxon>
        <taxon>Rufibacter</taxon>
    </lineage>
</organism>
<evidence type="ECO:0008006" key="3">
    <source>
        <dbReference type="Google" id="ProtNLM"/>
    </source>
</evidence>
<evidence type="ECO:0000313" key="2">
    <source>
        <dbReference type="Proteomes" id="UP001596405"/>
    </source>
</evidence>
<name>A0ABW2DP31_9BACT</name>
<dbReference type="RefSeq" id="WP_066626011.1">
    <property type="nucleotide sequence ID" value="NZ_JBHSYQ010000007.1"/>
</dbReference>
<gene>
    <name evidence="1" type="ORF">ACFQHR_14230</name>
</gene>
<dbReference type="Gene3D" id="1.10.1220.10">
    <property type="entry name" value="Met repressor-like"/>
    <property type="match status" value="1"/>
</dbReference>